<feature type="transmembrane region" description="Helical" evidence="1">
    <location>
        <begin position="12"/>
        <end position="31"/>
    </location>
</feature>
<dbReference type="KEGG" id="amah:DLM_1498"/>
<reference evidence="2 3" key="2">
    <citation type="journal article" date="2017" name="Genome Announc.">
        <title>Draft genome sequence of Aquitalea magnusonii strain H3, a plant growth-promoting bacterium of duckweed Lemna minor.</title>
        <authorList>
            <person name="Ishizawa H."/>
            <person name="Kuroda M."/>
            <person name="Ike M."/>
        </authorList>
    </citation>
    <scope>NUCLEOTIDE SEQUENCE [LARGE SCALE GENOMIC DNA]</scope>
    <source>
        <strain evidence="2 3">H3</strain>
    </source>
</reference>
<reference evidence="3" key="3">
    <citation type="journal article" date="2017" name="Plant Physiol. Biochem.">
        <title>Differential oxidative and antioxidative response of duckweed Lemna minor toward plant growth promoting/inhibiting bacteria.</title>
        <authorList>
            <person name="Ishizawa H."/>
            <person name="Kuroda M."/>
            <person name="Morikawa M."/>
            <person name="Ike M."/>
        </authorList>
    </citation>
    <scope>NUCLEOTIDE SEQUENCE [LARGE SCALE GENOMIC DNA]</scope>
    <source>
        <strain evidence="3">H3</strain>
    </source>
</reference>
<dbReference type="AlphaFoldDB" id="A0A3G9GHI4"/>
<name>A0A3G9GHI4_9NEIS</name>
<reference evidence="3" key="1">
    <citation type="journal article" date="2017" name="Biotechnol. Biofuels">
        <title>Evaluation of environmental bacterial communities as a factor affecting the growth of duckweed Lemna minor.</title>
        <authorList>
            <person name="Ishizawa H."/>
            <person name="Kuroda M."/>
            <person name="Morikawa M."/>
            <person name="Ike M."/>
        </authorList>
    </citation>
    <scope>NUCLEOTIDE SEQUENCE [LARGE SCALE GENOMIC DNA]</scope>
    <source>
        <strain evidence="3">H3</strain>
    </source>
</reference>
<dbReference type="EMBL" id="AP018823">
    <property type="protein sequence ID" value="BBF85117.1"/>
    <property type="molecule type" value="Genomic_DNA"/>
</dbReference>
<sequence>MKKTSSKLSRELAWIIGIKLVLLLIIWKAFIAPYRVAVDADSVAGKVLNPAQSSQQLEKNNAR</sequence>
<keyword evidence="1" id="KW-1133">Transmembrane helix</keyword>
<keyword evidence="3" id="KW-1185">Reference proteome</keyword>
<dbReference type="InterPro" id="IPR054636">
    <property type="entry name" value="CydP"/>
</dbReference>
<gene>
    <name evidence="2" type="ORF">DLM_1498</name>
</gene>
<dbReference type="OrthoDB" id="9900693at2"/>
<organism evidence="2 3">
    <name type="scientific">Aquitalea magnusonii</name>
    <dbReference type="NCBI Taxonomy" id="332411"/>
    <lineage>
        <taxon>Bacteria</taxon>
        <taxon>Pseudomonadati</taxon>
        <taxon>Pseudomonadota</taxon>
        <taxon>Betaproteobacteria</taxon>
        <taxon>Neisseriales</taxon>
        <taxon>Chromobacteriaceae</taxon>
        <taxon>Aquitalea</taxon>
    </lineage>
</organism>
<dbReference type="STRING" id="332411.VI06_00200"/>
<evidence type="ECO:0000256" key="1">
    <source>
        <dbReference type="SAM" id="Phobius"/>
    </source>
</evidence>
<keyword evidence="1" id="KW-0812">Transmembrane</keyword>
<dbReference type="RefSeq" id="WP_062790996.1">
    <property type="nucleotide sequence ID" value="NZ_AP018823.1"/>
</dbReference>
<accession>A0A3G9GHI4</accession>
<dbReference type="NCBIfam" id="NF045611">
    <property type="entry name" value="small_CydP"/>
    <property type="match status" value="1"/>
</dbReference>
<keyword evidence="1" id="KW-0472">Membrane</keyword>
<evidence type="ECO:0000313" key="3">
    <source>
        <dbReference type="Proteomes" id="UP000198290"/>
    </source>
</evidence>
<evidence type="ECO:0000313" key="2">
    <source>
        <dbReference type="EMBL" id="BBF85117.1"/>
    </source>
</evidence>
<dbReference type="Proteomes" id="UP000198290">
    <property type="component" value="Chromosome"/>
</dbReference>
<proteinExistence type="predicted"/>
<protein>
    <submittedName>
        <fullName evidence="2">Uncharacterized protein</fullName>
    </submittedName>
</protein>